<evidence type="ECO:0000256" key="1">
    <source>
        <dbReference type="SAM" id="MobiDB-lite"/>
    </source>
</evidence>
<feature type="transmembrane region" description="Helical" evidence="2">
    <location>
        <begin position="147"/>
        <end position="165"/>
    </location>
</feature>
<reference evidence="3 4" key="1">
    <citation type="journal article" date="2020" name="Cell">
        <title>Large-Scale Comparative Analyses of Tick Genomes Elucidate Their Genetic Diversity and Vector Capacities.</title>
        <authorList>
            <consortium name="Tick Genome and Microbiome Consortium (TIGMIC)"/>
            <person name="Jia N."/>
            <person name="Wang J."/>
            <person name="Shi W."/>
            <person name="Du L."/>
            <person name="Sun Y."/>
            <person name="Zhan W."/>
            <person name="Jiang J.F."/>
            <person name="Wang Q."/>
            <person name="Zhang B."/>
            <person name="Ji P."/>
            <person name="Bell-Sakyi L."/>
            <person name="Cui X.M."/>
            <person name="Yuan T.T."/>
            <person name="Jiang B.G."/>
            <person name="Yang W.F."/>
            <person name="Lam T.T."/>
            <person name="Chang Q.C."/>
            <person name="Ding S.J."/>
            <person name="Wang X.J."/>
            <person name="Zhu J.G."/>
            <person name="Ruan X.D."/>
            <person name="Zhao L."/>
            <person name="Wei J.T."/>
            <person name="Ye R.Z."/>
            <person name="Que T.C."/>
            <person name="Du C.H."/>
            <person name="Zhou Y.H."/>
            <person name="Cheng J.X."/>
            <person name="Dai P.F."/>
            <person name="Guo W.B."/>
            <person name="Han X.H."/>
            <person name="Huang E.J."/>
            <person name="Li L.F."/>
            <person name="Wei W."/>
            <person name="Gao Y.C."/>
            <person name="Liu J.Z."/>
            <person name="Shao H.Z."/>
            <person name="Wang X."/>
            <person name="Wang C.C."/>
            <person name="Yang T.C."/>
            <person name="Huo Q.B."/>
            <person name="Li W."/>
            <person name="Chen H.Y."/>
            <person name="Chen S.E."/>
            <person name="Zhou L.G."/>
            <person name="Ni X.B."/>
            <person name="Tian J.H."/>
            <person name="Sheng Y."/>
            <person name="Liu T."/>
            <person name="Pan Y.S."/>
            <person name="Xia L.Y."/>
            <person name="Li J."/>
            <person name="Zhao F."/>
            <person name="Cao W.C."/>
        </authorList>
    </citation>
    <scope>NUCLEOTIDE SEQUENCE [LARGE SCALE GENOMIC DNA]</scope>
    <source>
        <strain evidence="3">HaeL-2018</strain>
    </source>
</reference>
<dbReference type="VEuPathDB" id="VectorBase:HLOH_061197"/>
<dbReference type="InterPro" id="IPR036259">
    <property type="entry name" value="MFS_trans_sf"/>
</dbReference>
<dbReference type="Proteomes" id="UP000821853">
    <property type="component" value="Unassembled WGS sequence"/>
</dbReference>
<name>A0A9J6GSU6_HAELO</name>
<gene>
    <name evidence="3" type="ORF">HPB48_013022</name>
</gene>
<dbReference type="SUPFAM" id="SSF51445">
    <property type="entry name" value="(Trans)glycosidases"/>
    <property type="match status" value="1"/>
</dbReference>
<dbReference type="InterPro" id="IPR017853">
    <property type="entry name" value="GH"/>
</dbReference>
<feature type="region of interest" description="Disordered" evidence="1">
    <location>
        <begin position="1"/>
        <end position="21"/>
    </location>
</feature>
<sequence>MSAKSEAMADSSDAAPTQNASYCDERPGWPATQMVLLVPTVTLTYSYYLLEEYPSWLLATRQLKRAKRTLCAAAWLNGLPEEKAADVARRLKNDIKRPSLACQNVRPPSVHSVSILLDITAAAGTKTEDRTSMLIDVVARFFSGRRAFCMFLSGFTVMFFYYGLMLRSAGNGGARIHWEGISDLVALPLVLACTHAGVFETCHANEQLQSPARSVVCYVGPDQDWRSLPADCTHLVYRSLTVDVPTLRLVDSSLPRKQEHAIRQVAELGRSNVRPMVRLTMEPGQLASLCRRTVRSGHTGRLARNVARWLLPHGYIGVDLDLWTPTNKDEANATYYSSIVTAMKRTLDTSRLLLSANVHPIPGLMEDLQLPKLRSEVHFIVLNPCVDYSEPCPLRGSLSWARFVRWTRLRGVALKGAWTARTSEPLMKALSDYQAPQDDILDWPATMEP</sequence>
<comment type="caution">
    <text evidence="3">The sequence shown here is derived from an EMBL/GenBank/DDBJ whole genome shotgun (WGS) entry which is preliminary data.</text>
</comment>
<evidence type="ECO:0000313" key="4">
    <source>
        <dbReference type="Proteomes" id="UP000821853"/>
    </source>
</evidence>
<dbReference type="Gene3D" id="1.20.1250.20">
    <property type="entry name" value="MFS general substrate transporter like domains"/>
    <property type="match status" value="1"/>
</dbReference>
<dbReference type="AlphaFoldDB" id="A0A9J6GSU6"/>
<evidence type="ECO:0000313" key="3">
    <source>
        <dbReference type="EMBL" id="KAH9377511.1"/>
    </source>
</evidence>
<protein>
    <submittedName>
        <fullName evidence="3">Uncharacterized protein</fullName>
    </submittedName>
</protein>
<proteinExistence type="predicted"/>
<evidence type="ECO:0000256" key="2">
    <source>
        <dbReference type="SAM" id="Phobius"/>
    </source>
</evidence>
<dbReference type="Gene3D" id="3.20.20.80">
    <property type="entry name" value="Glycosidases"/>
    <property type="match status" value="1"/>
</dbReference>
<dbReference type="EMBL" id="JABSTR010000008">
    <property type="protein sequence ID" value="KAH9377511.1"/>
    <property type="molecule type" value="Genomic_DNA"/>
</dbReference>
<organism evidence="3 4">
    <name type="scientific">Haemaphysalis longicornis</name>
    <name type="common">Bush tick</name>
    <dbReference type="NCBI Taxonomy" id="44386"/>
    <lineage>
        <taxon>Eukaryota</taxon>
        <taxon>Metazoa</taxon>
        <taxon>Ecdysozoa</taxon>
        <taxon>Arthropoda</taxon>
        <taxon>Chelicerata</taxon>
        <taxon>Arachnida</taxon>
        <taxon>Acari</taxon>
        <taxon>Parasitiformes</taxon>
        <taxon>Ixodida</taxon>
        <taxon>Ixodoidea</taxon>
        <taxon>Ixodidae</taxon>
        <taxon>Haemaphysalinae</taxon>
        <taxon>Haemaphysalis</taxon>
    </lineage>
</organism>
<keyword evidence="2" id="KW-0472">Membrane</keyword>
<accession>A0A9J6GSU6</accession>
<keyword evidence="2" id="KW-1133">Transmembrane helix</keyword>
<dbReference type="OrthoDB" id="10625024at2759"/>
<keyword evidence="2" id="KW-0812">Transmembrane</keyword>
<keyword evidence="4" id="KW-1185">Reference proteome</keyword>